<proteinExistence type="predicted"/>
<dbReference type="EMBL" id="MN739022">
    <property type="protein sequence ID" value="QHT35510.1"/>
    <property type="molecule type" value="Genomic_DNA"/>
</dbReference>
<sequence length="265" mass="28700">MAAALPAGCEFPPSNVYPYNAPGDPRQFAVGEQVCVQDGSAAPYIGTFNSWTQPGPTNRTTIRVNGPAAGQVRTVSWMHVGKMNGPPTVWPPTLFTHGAPPVYQGGVWGPEGPFPQFPYPPGTGNPTAPGQYVPPPAGVPLAMAPAVAYYAPAPAPAAPAAPALPPRPWPQRDIPANTDDTIHMMPITDGMDMVDFHGEFGFGRYYPVVVYNSLNPKLNPITRQPILPGDVAFYTARVPASGGRRRRRTRKYRRSRGRKTRSRRY</sequence>
<feature type="region of interest" description="Disordered" evidence="1">
    <location>
        <begin position="238"/>
        <end position="265"/>
    </location>
</feature>
<accession>A0A6C0F6I3</accession>
<dbReference type="AlphaFoldDB" id="A0A6C0F6I3"/>
<reference evidence="2" key="1">
    <citation type="journal article" date="2020" name="Nature">
        <title>Giant virus diversity and host interactions through global metagenomics.</title>
        <authorList>
            <person name="Schulz F."/>
            <person name="Roux S."/>
            <person name="Paez-Espino D."/>
            <person name="Jungbluth S."/>
            <person name="Walsh D.A."/>
            <person name="Denef V.J."/>
            <person name="McMahon K.D."/>
            <person name="Konstantinidis K.T."/>
            <person name="Eloe-Fadrosh E.A."/>
            <person name="Kyrpides N.C."/>
            <person name="Woyke T."/>
        </authorList>
    </citation>
    <scope>NUCLEOTIDE SEQUENCE</scope>
    <source>
        <strain evidence="2">GVMAG-M-3300009180-45</strain>
    </source>
</reference>
<protein>
    <submittedName>
        <fullName evidence="2">Uncharacterized protein</fullName>
    </submittedName>
</protein>
<name>A0A6C0F6I3_9ZZZZ</name>
<organism evidence="2">
    <name type="scientific">viral metagenome</name>
    <dbReference type="NCBI Taxonomy" id="1070528"/>
    <lineage>
        <taxon>unclassified sequences</taxon>
        <taxon>metagenomes</taxon>
        <taxon>organismal metagenomes</taxon>
    </lineage>
</organism>
<evidence type="ECO:0000313" key="2">
    <source>
        <dbReference type="EMBL" id="QHT35510.1"/>
    </source>
</evidence>
<feature type="compositionally biased region" description="Basic residues" evidence="1">
    <location>
        <begin position="243"/>
        <end position="265"/>
    </location>
</feature>
<evidence type="ECO:0000256" key="1">
    <source>
        <dbReference type="SAM" id="MobiDB-lite"/>
    </source>
</evidence>